<feature type="domain" description="Acyltransferase 3" evidence="2">
    <location>
        <begin position="14"/>
        <end position="346"/>
    </location>
</feature>
<keyword evidence="4" id="KW-0012">Acyltransferase</keyword>
<feature type="transmembrane region" description="Helical" evidence="1">
    <location>
        <begin position="178"/>
        <end position="198"/>
    </location>
</feature>
<dbReference type="InterPro" id="IPR050879">
    <property type="entry name" value="Acyltransferase_3"/>
</dbReference>
<evidence type="ECO:0000313" key="4">
    <source>
        <dbReference type="EMBL" id="MBH8576896.1"/>
    </source>
</evidence>
<dbReference type="InterPro" id="IPR043968">
    <property type="entry name" value="SGNH"/>
</dbReference>
<accession>A0A8J7LH12</accession>
<keyword evidence="1" id="KW-1133">Transmembrane helix</keyword>
<dbReference type="EMBL" id="JAECZA010000242">
    <property type="protein sequence ID" value="MBH8576896.1"/>
    <property type="molecule type" value="Genomic_DNA"/>
</dbReference>
<dbReference type="InterPro" id="IPR002656">
    <property type="entry name" value="Acyl_transf_3_dom"/>
</dbReference>
<gene>
    <name evidence="4" type="ORF">I8752_28700</name>
</gene>
<protein>
    <submittedName>
        <fullName evidence="4">Acyltransferase</fullName>
    </submittedName>
</protein>
<feature type="transmembrane region" description="Helical" evidence="1">
    <location>
        <begin position="333"/>
        <end position="355"/>
    </location>
</feature>
<feature type="transmembrane region" description="Helical" evidence="1">
    <location>
        <begin position="243"/>
        <end position="259"/>
    </location>
</feature>
<proteinExistence type="predicted"/>
<dbReference type="GO" id="GO:0016020">
    <property type="term" value="C:membrane"/>
    <property type="evidence" value="ECO:0007669"/>
    <property type="project" value="TreeGrafter"/>
</dbReference>
<dbReference type="GO" id="GO:0009103">
    <property type="term" value="P:lipopolysaccharide biosynthetic process"/>
    <property type="evidence" value="ECO:0007669"/>
    <property type="project" value="TreeGrafter"/>
</dbReference>
<feature type="domain" description="SGNH" evidence="3">
    <location>
        <begin position="451"/>
        <end position="684"/>
    </location>
</feature>
<evidence type="ECO:0000256" key="1">
    <source>
        <dbReference type="SAM" id="Phobius"/>
    </source>
</evidence>
<sequence length="698" mass="79400">MDKSSNNIDSSYIPYIDGLRAIAVLAVVIYHLNSTWLPGGFTGVDIFFTISGFVVSFSIAKKRGLNPAKFVASFYARRILRIVPALLTCLILVSLADILFIPKSWLSDGIETTGKYAFFGLSNLILMRSSDSYFGPKAEFNPFTHTWSLGIEEQFYLIFPMLFYWWTIADKNNRFRHVSISIFTVFFAFSLACAYWLSSRSAPLAFYSIFSRFWELAAGVILYQIAAPRYDNSETSLKSKWSLGVYISVALVILGFVFARPDRFPYPWALCPVFGTTGLLFFLRGNKNNLFRVGLSNKLIVFIGKISYSLYLWHWPVFILFRWTVGLESIPCYISAIFIAFLLTLASYYLVELPIRYSRNIRSLPKARIVFIGLVIVALVCYTTNTQIFSHRPQLSLSVVSKEERLWYSNKFDLTTFNQFNSSCPIEISVNSIKGGELTSFSRPNCQEQKTFNQLFVAGDSHAGAYVPMLQRLSMETNTNVFLYRKVGCSYISLFAPIERLKADCRSFYKSTTTDILARVQPGDVIFLPSLRVKRFAEQWTSFSEEEVREAMFGKAAVFNRAKATEEAIALLKPFVQRGIKVVFEAPTPIFRAPNFRCSDWFNRINPICKPGLEMSKDVLINYRLPVMVSIQTLLKEVSGVSVWDSFPLLCPGNLCQATVDRKPLFFDADHISGYGNMVVYPSFKTFITGLMQDAPYK</sequence>
<dbReference type="RefSeq" id="WP_214435614.1">
    <property type="nucleotide sequence ID" value="NZ_CAWPUQ010000171.1"/>
</dbReference>
<reference evidence="4 5" key="1">
    <citation type="journal article" date="2021" name="Int. J. Syst. Evol. Microbiol.">
        <title>Amazonocrinis nigriterrae gen. nov., sp. nov., Atlanticothrix silvestris gen. nov., sp. nov. and Dendronalium phyllosphericum gen. nov., sp. nov., nostocacean cyanobacteria from Brazilian environments.</title>
        <authorList>
            <person name="Alvarenga D.O."/>
            <person name="Andreote A.P.D."/>
            <person name="Branco L.H.Z."/>
            <person name="Delbaje E."/>
            <person name="Cruz R.B."/>
            <person name="Varani A.M."/>
            <person name="Fiore M.F."/>
        </authorList>
    </citation>
    <scope>NUCLEOTIDE SEQUENCE [LARGE SCALE GENOMIC DNA]</scope>
    <source>
        <strain evidence="4 5">CENA369</strain>
    </source>
</reference>
<feature type="transmembrane region" description="Helical" evidence="1">
    <location>
        <begin position="265"/>
        <end position="283"/>
    </location>
</feature>
<feature type="transmembrane region" description="Helical" evidence="1">
    <location>
        <begin position="36"/>
        <end position="59"/>
    </location>
</feature>
<dbReference type="PANTHER" id="PTHR23028">
    <property type="entry name" value="ACETYLTRANSFERASE"/>
    <property type="match status" value="1"/>
</dbReference>
<dbReference type="Pfam" id="PF01757">
    <property type="entry name" value="Acyl_transf_3"/>
    <property type="match status" value="1"/>
</dbReference>
<dbReference type="Proteomes" id="UP000662314">
    <property type="component" value="Unassembled WGS sequence"/>
</dbReference>
<evidence type="ECO:0000259" key="2">
    <source>
        <dbReference type="Pfam" id="PF01757"/>
    </source>
</evidence>
<organism evidence="4 5">
    <name type="scientific">Dendronalium phyllosphericum CENA369</name>
    <dbReference type="NCBI Taxonomy" id="1725256"/>
    <lineage>
        <taxon>Bacteria</taxon>
        <taxon>Bacillati</taxon>
        <taxon>Cyanobacteriota</taxon>
        <taxon>Cyanophyceae</taxon>
        <taxon>Nostocales</taxon>
        <taxon>Nostocaceae</taxon>
        <taxon>Dendronalium</taxon>
        <taxon>Dendronalium phyllosphericum</taxon>
    </lineage>
</organism>
<keyword evidence="4" id="KW-0808">Transferase</keyword>
<feature type="transmembrane region" description="Helical" evidence="1">
    <location>
        <begin position="204"/>
        <end position="223"/>
    </location>
</feature>
<evidence type="ECO:0000259" key="3">
    <source>
        <dbReference type="Pfam" id="PF19040"/>
    </source>
</evidence>
<evidence type="ECO:0000313" key="5">
    <source>
        <dbReference type="Proteomes" id="UP000662314"/>
    </source>
</evidence>
<feature type="transmembrane region" description="Helical" evidence="1">
    <location>
        <begin position="79"/>
        <end position="101"/>
    </location>
</feature>
<dbReference type="PANTHER" id="PTHR23028:SF53">
    <property type="entry name" value="ACYL_TRANSF_3 DOMAIN-CONTAINING PROTEIN"/>
    <property type="match status" value="1"/>
</dbReference>
<dbReference type="AlphaFoldDB" id="A0A8J7LH12"/>
<feature type="transmembrane region" description="Helical" evidence="1">
    <location>
        <begin position="367"/>
        <end position="385"/>
    </location>
</feature>
<name>A0A8J7LH12_9NOST</name>
<keyword evidence="1" id="KW-0472">Membrane</keyword>
<feature type="transmembrane region" description="Helical" evidence="1">
    <location>
        <begin position="12"/>
        <end position="30"/>
    </location>
</feature>
<keyword evidence="5" id="KW-1185">Reference proteome</keyword>
<dbReference type="Pfam" id="PF19040">
    <property type="entry name" value="SGNH"/>
    <property type="match status" value="1"/>
</dbReference>
<dbReference type="GO" id="GO:0016747">
    <property type="term" value="F:acyltransferase activity, transferring groups other than amino-acyl groups"/>
    <property type="evidence" value="ECO:0007669"/>
    <property type="project" value="InterPro"/>
</dbReference>
<comment type="caution">
    <text evidence="4">The sequence shown here is derived from an EMBL/GenBank/DDBJ whole genome shotgun (WGS) entry which is preliminary data.</text>
</comment>
<keyword evidence="1" id="KW-0812">Transmembrane</keyword>
<feature type="transmembrane region" description="Helical" evidence="1">
    <location>
        <begin position="295"/>
        <end position="313"/>
    </location>
</feature>
<feature type="transmembrane region" description="Helical" evidence="1">
    <location>
        <begin position="147"/>
        <end position="166"/>
    </location>
</feature>